<dbReference type="GO" id="GO:0071949">
    <property type="term" value="F:FAD binding"/>
    <property type="evidence" value="ECO:0007669"/>
    <property type="project" value="InterPro"/>
</dbReference>
<dbReference type="PROSITE" id="PS51387">
    <property type="entry name" value="FAD_PCMH"/>
    <property type="match status" value="1"/>
</dbReference>
<gene>
    <name evidence="20 22" type="primary">murB</name>
    <name evidence="22" type="ORF">Q8A57_09215</name>
</gene>
<keyword evidence="13 20" id="KW-0133">Cell shape</keyword>
<feature type="active site" evidence="20">
    <location>
        <position position="334"/>
    </location>
</feature>
<comment type="catalytic activity">
    <reaction evidence="19 20">
        <text>UDP-N-acetyl-alpha-D-muramate + NADP(+) = UDP-N-acetyl-3-O-(1-carboxyvinyl)-alpha-D-glucosamine + NADPH + H(+)</text>
        <dbReference type="Rhea" id="RHEA:12248"/>
        <dbReference type="ChEBI" id="CHEBI:15378"/>
        <dbReference type="ChEBI" id="CHEBI:57783"/>
        <dbReference type="ChEBI" id="CHEBI:58349"/>
        <dbReference type="ChEBI" id="CHEBI:68483"/>
        <dbReference type="ChEBI" id="CHEBI:70757"/>
        <dbReference type="EC" id="1.3.1.98"/>
    </reaction>
</comment>
<dbReference type="RefSeq" id="WP_305170810.1">
    <property type="nucleotide sequence ID" value="NZ_JAUUUU010000005.1"/>
</dbReference>
<comment type="similarity">
    <text evidence="5 20">Belongs to the MurB family.</text>
</comment>
<dbReference type="AlphaFoldDB" id="A0AAW8B3W9"/>
<reference evidence="22" key="2">
    <citation type="submission" date="2023-08" db="EMBL/GenBank/DDBJ databases">
        <authorList>
            <person name="Luo J."/>
        </authorList>
    </citation>
    <scope>NUCLEOTIDE SEQUENCE</scope>
    <source>
        <strain evidence="22">DSM 25064</strain>
    </source>
</reference>
<keyword evidence="17 20" id="KW-0961">Cell wall biogenesis/degradation</keyword>
<dbReference type="InterPro" id="IPR016167">
    <property type="entry name" value="FAD-bd_PCMH_sub1"/>
</dbReference>
<dbReference type="Gene3D" id="3.30.465.10">
    <property type="match status" value="1"/>
</dbReference>
<keyword evidence="8 20" id="KW-0963">Cytoplasm</keyword>
<evidence type="ECO:0000256" key="3">
    <source>
        <dbReference type="ARBA" id="ARBA00004496"/>
    </source>
</evidence>
<keyword evidence="11 20" id="KW-0274">FAD</keyword>
<dbReference type="SUPFAM" id="SSF56194">
    <property type="entry name" value="Uridine diphospho-N-Acetylenolpyruvylglucosamine reductase, MurB, C-terminal domain"/>
    <property type="match status" value="1"/>
</dbReference>
<reference evidence="22" key="1">
    <citation type="journal article" date="2010" name="Int. J. Syst. Evol. Microbiol.">
        <title>Porticoccus litoralis gen. nov., sp. nov., a gammaproteobacterium isolated from the Yellow Sea.</title>
        <authorList>
            <person name="Oh H.M."/>
            <person name="Kim H."/>
            <person name="Kim K.M."/>
            <person name="Min G.S."/>
            <person name="Cho J.C."/>
        </authorList>
    </citation>
    <scope>NUCLEOTIDE SEQUENCE</scope>
    <source>
        <strain evidence="22">DSM 25064</strain>
    </source>
</reference>
<dbReference type="SUPFAM" id="SSF56176">
    <property type="entry name" value="FAD-binding/transporter-associated domain-like"/>
    <property type="match status" value="1"/>
</dbReference>
<evidence type="ECO:0000313" key="22">
    <source>
        <dbReference type="EMBL" id="MDP1521145.1"/>
    </source>
</evidence>
<dbReference type="GO" id="GO:0008360">
    <property type="term" value="P:regulation of cell shape"/>
    <property type="evidence" value="ECO:0007669"/>
    <property type="project" value="UniProtKB-KW"/>
</dbReference>
<keyword evidence="23" id="KW-1185">Reference proteome</keyword>
<evidence type="ECO:0000256" key="5">
    <source>
        <dbReference type="ARBA" id="ARBA00010485"/>
    </source>
</evidence>
<dbReference type="NCBIfam" id="TIGR00179">
    <property type="entry name" value="murB"/>
    <property type="match status" value="1"/>
</dbReference>
<dbReference type="InterPro" id="IPR003170">
    <property type="entry name" value="MurB"/>
</dbReference>
<evidence type="ECO:0000256" key="4">
    <source>
        <dbReference type="ARBA" id="ARBA00004752"/>
    </source>
</evidence>
<comment type="caution">
    <text evidence="22">The sequence shown here is derived from an EMBL/GenBank/DDBJ whole genome shotgun (WGS) entry which is preliminary data.</text>
</comment>
<dbReference type="Pfam" id="PF01565">
    <property type="entry name" value="FAD_binding_4"/>
    <property type="match status" value="1"/>
</dbReference>
<dbReference type="Gene3D" id="3.30.43.10">
    <property type="entry name" value="Uridine Diphospho-n-acetylenolpyruvylglucosamine Reductase, domain 2"/>
    <property type="match status" value="1"/>
</dbReference>
<dbReference type="EMBL" id="JAUUUU010000005">
    <property type="protein sequence ID" value="MDP1521145.1"/>
    <property type="molecule type" value="Genomic_DNA"/>
</dbReference>
<feature type="active site" evidence="20">
    <location>
        <position position="165"/>
    </location>
</feature>
<feature type="domain" description="FAD-binding PCMH-type" evidence="21">
    <location>
        <begin position="17"/>
        <end position="189"/>
    </location>
</feature>
<keyword evidence="14 20" id="KW-0573">Peptidoglycan synthesis</keyword>
<dbReference type="GO" id="GO:0005829">
    <property type="term" value="C:cytosol"/>
    <property type="evidence" value="ECO:0007669"/>
    <property type="project" value="TreeGrafter"/>
</dbReference>
<dbReference type="InterPro" id="IPR016169">
    <property type="entry name" value="FAD-bd_PCMH_sub2"/>
</dbReference>
<evidence type="ECO:0000256" key="2">
    <source>
        <dbReference type="ARBA" id="ARBA00003921"/>
    </source>
</evidence>
<comment type="pathway">
    <text evidence="4 20">Cell wall biogenesis; peptidoglycan biosynthesis.</text>
</comment>
<dbReference type="InterPro" id="IPR036635">
    <property type="entry name" value="MurB_C_sf"/>
</dbReference>
<evidence type="ECO:0000256" key="14">
    <source>
        <dbReference type="ARBA" id="ARBA00022984"/>
    </source>
</evidence>
<dbReference type="Pfam" id="PF02873">
    <property type="entry name" value="MurB_C"/>
    <property type="match status" value="1"/>
</dbReference>
<dbReference type="InterPro" id="IPR011601">
    <property type="entry name" value="MurB_C"/>
</dbReference>
<evidence type="ECO:0000256" key="20">
    <source>
        <dbReference type="HAMAP-Rule" id="MF_00037"/>
    </source>
</evidence>
<feature type="active site" description="Proton donor" evidence="20">
    <location>
        <position position="239"/>
    </location>
</feature>
<protein>
    <recommendedName>
        <fullName evidence="7 20">UDP-N-acetylenolpyruvoylglucosamine reductase</fullName>
        <ecNumber evidence="6 20">1.3.1.98</ecNumber>
    </recommendedName>
    <alternativeName>
        <fullName evidence="18 20">UDP-N-acetylmuramate dehydrogenase</fullName>
    </alternativeName>
</protein>
<keyword evidence="10 20" id="KW-0285">Flavoprotein</keyword>
<dbReference type="EC" id="1.3.1.98" evidence="6 20"/>
<evidence type="ECO:0000256" key="17">
    <source>
        <dbReference type="ARBA" id="ARBA00023316"/>
    </source>
</evidence>
<dbReference type="InterPro" id="IPR006094">
    <property type="entry name" value="Oxid_FAD_bind_N"/>
</dbReference>
<sequence length="339" mass="36943">MLHIQSAVPLKSMNTLALPATAEYFCRVDTLDVLREALTWARDKNLKVTVLGGGSNVILADNIPGLVVAMAIPGIELDMQENDRHLVHVGAGENWHQLVLHTLSKGWFGLENLSLIPGLAGAAPIQNIGAYGVELSEHFHSLAAIHVDTGEQVILSAEDCQFAYRDSVFKHAVRDQYVITSLTLALSSQPILRLDYPALKQAIAQQNLSEVTPEVVSRVVCDIRRSKLPDPMDIPNVGSFFKNPVISSEQAEQLASNYPQLVTYPQSDGSVKLAAGWLVDQAGWKGVSRGPVGVHQQQALVLTNRGGTGQQLLELADEIIHSVQSKFAITLELEPRIYP</sequence>
<comment type="subcellular location">
    <subcellularLocation>
        <location evidence="3 20">Cytoplasm</location>
    </subcellularLocation>
</comment>
<dbReference type="PANTHER" id="PTHR21071">
    <property type="entry name" value="UDP-N-ACETYLENOLPYRUVOYLGLUCOSAMINE REDUCTASE"/>
    <property type="match status" value="1"/>
</dbReference>
<evidence type="ECO:0000313" key="23">
    <source>
        <dbReference type="Proteomes" id="UP001178354"/>
    </source>
</evidence>
<keyword evidence="9 20" id="KW-0132">Cell division</keyword>
<evidence type="ECO:0000259" key="21">
    <source>
        <dbReference type="PROSITE" id="PS51387"/>
    </source>
</evidence>
<keyword evidence="12 20" id="KW-0521">NADP</keyword>
<evidence type="ECO:0000256" key="12">
    <source>
        <dbReference type="ARBA" id="ARBA00022857"/>
    </source>
</evidence>
<evidence type="ECO:0000256" key="9">
    <source>
        <dbReference type="ARBA" id="ARBA00022618"/>
    </source>
</evidence>
<evidence type="ECO:0000256" key="15">
    <source>
        <dbReference type="ARBA" id="ARBA00023002"/>
    </source>
</evidence>
<dbReference type="HAMAP" id="MF_00037">
    <property type="entry name" value="MurB"/>
    <property type="match status" value="1"/>
</dbReference>
<dbReference type="Gene3D" id="3.90.78.10">
    <property type="entry name" value="UDP-N-acetylenolpyruvoylglucosamine reductase, C-terminal domain"/>
    <property type="match status" value="1"/>
</dbReference>
<evidence type="ECO:0000256" key="8">
    <source>
        <dbReference type="ARBA" id="ARBA00022490"/>
    </source>
</evidence>
<dbReference type="GO" id="GO:0051301">
    <property type="term" value="P:cell division"/>
    <property type="evidence" value="ECO:0007669"/>
    <property type="project" value="UniProtKB-KW"/>
</dbReference>
<proteinExistence type="inferred from homology"/>
<comment type="cofactor">
    <cofactor evidence="1 20">
        <name>FAD</name>
        <dbReference type="ChEBI" id="CHEBI:57692"/>
    </cofactor>
</comment>
<evidence type="ECO:0000256" key="1">
    <source>
        <dbReference type="ARBA" id="ARBA00001974"/>
    </source>
</evidence>
<dbReference type="InterPro" id="IPR016166">
    <property type="entry name" value="FAD-bd_PCMH"/>
</dbReference>
<dbReference type="GO" id="GO:0071555">
    <property type="term" value="P:cell wall organization"/>
    <property type="evidence" value="ECO:0007669"/>
    <property type="project" value="UniProtKB-KW"/>
</dbReference>
<comment type="function">
    <text evidence="2 20">Cell wall formation.</text>
</comment>
<accession>A0AAW8B3W9</accession>
<dbReference type="PANTHER" id="PTHR21071:SF4">
    <property type="entry name" value="UDP-N-ACETYLENOLPYRUVOYLGLUCOSAMINE REDUCTASE"/>
    <property type="match status" value="1"/>
</dbReference>
<dbReference type="GO" id="GO:0008762">
    <property type="term" value="F:UDP-N-acetylmuramate dehydrogenase activity"/>
    <property type="evidence" value="ECO:0007669"/>
    <property type="project" value="UniProtKB-UniRule"/>
</dbReference>
<dbReference type="NCBIfam" id="NF000755">
    <property type="entry name" value="PRK00046.1"/>
    <property type="match status" value="1"/>
</dbReference>
<keyword evidence="16 20" id="KW-0131">Cell cycle</keyword>
<evidence type="ECO:0000256" key="19">
    <source>
        <dbReference type="ARBA" id="ARBA00048914"/>
    </source>
</evidence>
<evidence type="ECO:0000256" key="13">
    <source>
        <dbReference type="ARBA" id="ARBA00022960"/>
    </source>
</evidence>
<organism evidence="22 23">
    <name type="scientific">Porticoccus litoralis</name>
    <dbReference type="NCBI Taxonomy" id="434086"/>
    <lineage>
        <taxon>Bacteria</taxon>
        <taxon>Pseudomonadati</taxon>
        <taxon>Pseudomonadota</taxon>
        <taxon>Gammaproteobacteria</taxon>
        <taxon>Cellvibrionales</taxon>
        <taxon>Porticoccaceae</taxon>
        <taxon>Porticoccus</taxon>
    </lineage>
</organism>
<dbReference type="InterPro" id="IPR036318">
    <property type="entry name" value="FAD-bd_PCMH-like_sf"/>
</dbReference>
<keyword evidence="15 20" id="KW-0560">Oxidoreductase</keyword>
<evidence type="ECO:0000256" key="11">
    <source>
        <dbReference type="ARBA" id="ARBA00022827"/>
    </source>
</evidence>
<dbReference type="NCBIfam" id="NF010478">
    <property type="entry name" value="PRK13903.1"/>
    <property type="match status" value="1"/>
</dbReference>
<name>A0AAW8B3W9_9GAMM</name>
<evidence type="ECO:0000256" key="18">
    <source>
        <dbReference type="ARBA" id="ARBA00031026"/>
    </source>
</evidence>
<dbReference type="Proteomes" id="UP001178354">
    <property type="component" value="Unassembled WGS sequence"/>
</dbReference>
<evidence type="ECO:0000256" key="6">
    <source>
        <dbReference type="ARBA" id="ARBA00012518"/>
    </source>
</evidence>
<dbReference type="GO" id="GO:0009252">
    <property type="term" value="P:peptidoglycan biosynthetic process"/>
    <property type="evidence" value="ECO:0007669"/>
    <property type="project" value="UniProtKB-UniRule"/>
</dbReference>
<evidence type="ECO:0000256" key="16">
    <source>
        <dbReference type="ARBA" id="ARBA00023306"/>
    </source>
</evidence>
<evidence type="ECO:0000256" key="10">
    <source>
        <dbReference type="ARBA" id="ARBA00022630"/>
    </source>
</evidence>
<evidence type="ECO:0000256" key="7">
    <source>
        <dbReference type="ARBA" id="ARBA00015188"/>
    </source>
</evidence>